<evidence type="ECO:0000313" key="3">
    <source>
        <dbReference type="Proteomes" id="UP000033140"/>
    </source>
</evidence>
<evidence type="ECO:0000256" key="1">
    <source>
        <dbReference type="SAM" id="MobiDB-lite"/>
    </source>
</evidence>
<reference evidence="2 3" key="2">
    <citation type="journal article" date="2014" name="J. Gen. Appl. Microbiol.">
        <title>The early diverging ascomycetous budding yeast Saitoella complicata has three histone deacetylases belonging to the Clr6, Hos2, and Rpd3 lineages.</title>
        <authorList>
            <person name="Nishida H."/>
            <person name="Matsumoto T."/>
            <person name="Kondo S."/>
            <person name="Hamamoto M."/>
            <person name="Yoshikawa H."/>
        </authorList>
    </citation>
    <scope>NUCLEOTIDE SEQUENCE [LARGE SCALE GENOMIC DNA]</scope>
    <source>
        <strain evidence="2 3">NRRL Y-17804</strain>
    </source>
</reference>
<evidence type="ECO:0000313" key="2">
    <source>
        <dbReference type="EMBL" id="GAO50657.1"/>
    </source>
</evidence>
<feature type="compositionally biased region" description="Polar residues" evidence="1">
    <location>
        <begin position="71"/>
        <end position="81"/>
    </location>
</feature>
<organism evidence="2 3">
    <name type="scientific">Saitoella complicata (strain BCRC 22490 / CBS 7301 / JCM 7358 / NBRC 10748 / NRRL Y-17804)</name>
    <dbReference type="NCBI Taxonomy" id="698492"/>
    <lineage>
        <taxon>Eukaryota</taxon>
        <taxon>Fungi</taxon>
        <taxon>Dikarya</taxon>
        <taxon>Ascomycota</taxon>
        <taxon>Taphrinomycotina</taxon>
        <taxon>Taphrinomycotina incertae sedis</taxon>
        <taxon>Saitoella</taxon>
    </lineage>
</organism>
<dbReference type="EMBL" id="BACD03000035">
    <property type="protein sequence ID" value="GAO50657.1"/>
    <property type="molecule type" value="Genomic_DNA"/>
</dbReference>
<protein>
    <submittedName>
        <fullName evidence="2">Uncharacterized protein</fullName>
    </submittedName>
</protein>
<reference evidence="2 3" key="3">
    <citation type="journal article" date="2015" name="Genome Announc.">
        <title>Draft Genome Sequence of the Archiascomycetous Yeast Saitoella complicata.</title>
        <authorList>
            <person name="Yamauchi K."/>
            <person name="Kondo S."/>
            <person name="Hamamoto M."/>
            <person name="Takahashi Y."/>
            <person name="Ogura Y."/>
            <person name="Hayashi T."/>
            <person name="Nishida H."/>
        </authorList>
    </citation>
    <scope>NUCLEOTIDE SEQUENCE [LARGE SCALE GENOMIC DNA]</scope>
    <source>
        <strain evidence="2 3">NRRL Y-17804</strain>
    </source>
</reference>
<dbReference type="AlphaFoldDB" id="A0A0E9NL97"/>
<proteinExistence type="predicted"/>
<gene>
    <name evidence="2" type="ORF">G7K_4779-t1</name>
</gene>
<comment type="caution">
    <text evidence="2">The sequence shown here is derived from an EMBL/GenBank/DDBJ whole genome shotgun (WGS) entry which is preliminary data.</text>
</comment>
<dbReference type="Proteomes" id="UP000033140">
    <property type="component" value="Unassembled WGS sequence"/>
</dbReference>
<feature type="region of interest" description="Disordered" evidence="1">
    <location>
        <begin position="71"/>
        <end position="94"/>
    </location>
</feature>
<reference evidence="2 3" key="1">
    <citation type="journal article" date="2011" name="J. Gen. Appl. Microbiol.">
        <title>Draft genome sequencing of the enigmatic yeast Saitoella complicata.</title>
        <authorList>
            <person name="Nishida H."/>
            <person name="Hamamoto M."/>
            <person name="Sugiyama J."/>
        </authorList>
    </citation>
    <scope>NUCLEOTIDE SEQUENCE [LARGE SCALE GENOMIC DNA]</scope>
    <source>
        <strain evidence="2 3">NRRL Y-17804</strain>
    </source>
</reference>
<accession>A0A0E9NL97</accession>
<dbReference type="Gene3D" id="1.10.287.3980">
    <property type="match status" value="1"/>
</dbReference>
<sequence length="182" mass="20360">MFGASLRTAFRTPAVRSTVAFRTFITLSRPITAQISSPLSRPSAILSPFARPAIPTVSSLLSAPAPVAVRTNTRGNEYQPSQRKRKRKHGGDGLREGSFCRIKGGWREDGWEDSIRLGLQSWKRRRHVRRQNTRLDVFQSAVWSSARVITEDCGVAAHSNLRNIYRSSPRAQLYPPMTSLLG</sequence>
<name>A0A0E9NL97_SAICN</name>
<keyword evidence="3" id="KW-1185">Reference proteome</keyword>